<dbReference type="Gene3D" id="1.20.1280.50">
    <property type="match status" value="1"/>
</dbReference>
<dbReference type="InParanoid" id="S8EXG6"/>
<dbReference type="HOGENOM" id="CLU_024199_2_2_1"/>
<dbReference type="Proteomes" id="UP000015241">
    <property type="component" value="Unassembled WGS sequence"/>
</dbReference>
<dbReference type="AlphaFoldDB" id="S8EXG6"/>
<evidence type="ECO:0000313" key="2">
    <source>
        <dbReference type="Proteomes" id="UP000015241"/>
    </source>
</evidence>
<accession>S8EXG6</accession>
<dbReference type="STRING" id="743788.S8EXG6"/>
<evidence type="ECO:0000313" key="1">
    <source>
        <dbReference type="EMBL" id="EPS94230.1"/>
    </source>
</evidence>
<sequence>MATRELKRQKAYRYERTDIVSHQDEVSQDLMAACEALEQHNAHQRECTPAANTQLNALAPISRLPPEVLSEIFLQHVRHCADHVGPYRPPGVPVGRWIRVTHVSAHWRETALRCAVLWSHLEAPACRELLAELLTHTGQPEPSEDTLLLALSALHRVKTLYLYAPWDYRVTDAVLRRLGSGLADLYSSISGLFSHPEARLLRTFVTVNSRLTWGDIPFDGLARLDISGDCQPSQSSTESFLTALGHMPCLEELTLNGVFIHRIRGEMWGSSGITMPRLPVPIALPHLRLLRVHQERVRTTTTFLNNLHTPSLSHLSVVMLEGRLEDTVLLFKAMAKKAATLGRFTTISVLVRDLYISPETHICIRVYRNVYQRTTDPKDDSTLEWLQQHVPVLEYRGHLNLPSTPSLAKFCQILPVRDAQSLILGGPFPTLNEWLRLTRCMEAVTELRLYRPAHDTRPGKVLSLRQRGVGDARRPFVLPNLRALTIEEFNFRGAFPRSLDEPSAHGPGIIPELQACFSQRAEEGSGIKTLRIRCAWQLREEDLERLREAVPCVESDGTPETRSLSGLAA</sequence>
<dbReference type="EMBL" id="KE504240">
    <property type="protein sequence ID" value="EPS94230.1"/>
    <property type="molecule type" value="Genomic_DNA"/>
</dbReference>
<gene>
    <name evidence="1" type="ORF">FOMPIDRAFT_1055261</name>
</gene>
<name>S8EXG6_FOMSC</name>
<organism evidence="1 2">
    <name type="scientific">Fomitopsis schrenkii</name>
    <name type="common">Brown rot fungus</name>
    <dbReference type="NCBI Taxonomy" id="2126942"/>
    <lineage>
        <taxon>Eukaryota</taxon>
        <taxon>Fungi</taxon>
        <taxon>Dikarya</taxon>
        <taxon>Basidiomycota</taxon>
        <taxon>Agaricomycotina</taxon>
        <taxon>Agaricomycetes</taxon>
        <taxon>Polyporales</taxon>
        <taxon>Fomitopsis</taxon>
    </lineage>
</organism>
<keyword evidence="2" id="KW-1185">Reference proteome</keyword>
<protein>
    <submittedName>
        <fullName evidence="1">Uncharacterized protein</fullName>
    </submittedName>
</protein>
<dbReference type="OrthoDB" id="2800666at2759"/>
<proteinExistence type="predicted"/>
<reference evidence="1 2" key="1">
    <citation type="journal article" date="2012" name="Science">
        <title>The Paleozoic origin of enzymatic lignin decomposition reconstructed from 31 fungal genomes.</title>
        <authorList>
            <person name="Floudas D."/>
            <person name="Binder M."/>
            <person name="Riley R."/>
            <person name="Barry K."/>
            <person name="Blanchette R.A."/>
            <person name="Henrissat B."/>
            <person name="Martinez A.T."/>
            <person name="Otillar R."/>
            <person name="Spatafora J.W."/>
            <person name="Yadav J.S."/>
            <person name="Aerts A."/>
            <person name="Benoit I."/>
            <person name="Boyd A."/>
            <person name="Carlson A."/>
            <person name="Copeland A."/>
            <person name="Coutinho P.M."/>
            <person name="de Vries R.P."/>
            <person name="Ferreira P."/>
            <person name="Findley K."/>
            <person name="Foster B."/>
            <person name="Gaskell J."/>
            <person name="Glotzer D."/>
            <person name="Gorecki P."/>
            <person name="Heitman J."/>
            <person name="Hesse C."/>
            <person name="Hori C."/>
            <person name="Igarashi K."/>
            <person name="Jurgens J.A."/>
            <person name="Kallen N."/>
            <person name="Kersten P."/>
            <person name="Kohler A."/>
            <person name="Kuees U."/>
            <person name="Kumar T.K.A."/>
            <person name="Kuo A."/>
            <person name="LaButti K."/>
            <person name="Larrondo L.F."/>
            <person name="Lindquist E."/>
            <person name="Ling A."/>
            <person name="Lombard V."/>
            <person name="Lucas S."/>
            <person name="Lundell T."/>
            <person name="Martin R."/>
            <person name="McLaughlin D.J."/>
            <person name="Morgenstern I."/>
            <person name="Morin E."/>
            <person name="Murat C."/>
            <person name="Nagy L.G."/>
            <person name="Nolan M."/>
            <person name="Ohm R.A."/>
            <person name="Patyshakuliyeva A."/>
            <person name="Rokas A."/>
            <person name="Ruiz-Duenas F.J."/>
            <person name="Sabat G."/>
            <person name="Salamov A."/>
            <person name="Samejima M."/>
            <person name="Schmutz J."/>
            <person name="Slot J.C."/>
            <person name="St John F."/>
            <person name="Stenlid J."/>
            <person name="Sun H."/>
            <person name="Sun S."/>
            <person name="Syed K."/>
            <person name="Tsang A."/>
            <person name="Wiebenga A."/>
            <person name="Young D."/>
            <person name="Pisabarro A."/>
            <person name="Eastwood D.C."/>
            <person name="Martin F."/>
            <person name="Cullen D."/>
            <person name="Grigoriev I.V."/>
            <person name="Hibbett D.S."/>
        </authorList>
    </citation>
    <scope>NUCLEOTIDE SEQUENCE</scope>
    <source>
        <strain evidence="2">FP-58527</strain>
    </source>
</reference>